<sequence length="151" mass="17555">MIKNRYTDEIREICTEAINNFIKITDTVLDVVSRAVISGNSVQINRYSLFMEHQHIVNQTEEKLNILNKKVIREQKVSRNPELYTSVLSSVNMAYFSLKLAFDTLDTIYNKSHDNKARLFDNFNQNLNSSIRSIKSGIDYFKSLDAISRRL</sequence>
<reference evidence="2" key="1">
    <citation type="submission" date="2022-12" db="EMBL/GenBank/DDBJ databases">
        <title>Reclassification of two methanogenic archaea species isolated from the Kolyma lowland permafrost.</title>
        <authorList>
            <person name="Trubitsyn V.E."/>
            <person name="Rivkina E.M."/>
            <person name="Shcherbakova V.A."/>
        </authorList>
    </citation>
    <scope>NUCLEOTIDE SEQUENCE</scope>
    <source>
        <strain evidence="1">M2</strain>
        <strain evidence="2">MK4</strain>
    </source>
</reference>
<dbReference type="Proteomes" id="UP001074446">
    <property type="component" value="Unassembled WGS sequence"/>
</dbReference>
<gene>
    <name evidence="2" type="ORF">O3H35_13185</name>
    <name evidence="1" type="ORF">O3H54_15305</name>
</gene>
<dbReference type="RefSeq" id="WP_048082508.1">
    <property type="nucleotide sequence ID" value="NZ_JAPVER010000020.1"/>
</dbReference>
<accession>A0A9E5A5S0</accession>
<proteinExistence type="predicted"/>
<comment type="caution">
    <text evidence="2">The sequence shown here is derived from an EMBL/GenBank/DDBJ whole genome shotgun (WGS) entry which is preliminary data.</text>
</comment>
<organism evidence="2">
    <name type="scientific">Methanobacterium veterum</name>
    <dbReference type="NCBI Taxonomy" id="408577"/>
    <lineage>
        <taxon>Archaea</taxon>
        <taxon>Methanobacteriati</taxon>
        <taxon>Methanobacteriota</taxon>
        <taxon>Methanomada group</taxon>
        <taxon>Methanobacteria</taxon>
        <taxon>Methanobacteriales</taxon>
        <taxon>Methanobacteriaceae</taxon>
        <taxon>Methanobacterium</taxon>
    </lineage>
</organism>
<name>A0A9E5A5S0_9EURY</name>
<dbReference type="EMBL" id="JAPVER010000020">
    <property type="protein sequence ID" value="MCZ3367256.1"/>
    <property type="molecule type" value="Genomic_DNA"/>
</dbReference>
<evidence type="ECO:0000313" key="1">
    <source>
        <dbReference type="EMBL" id="MCZ3367256.1"/>
    </source>
</evidence>
<evidence type="ECO:0000313" key="2">
    <source>
        <dbReference type="EMBL" id="MCZ3373596.1"/>
    </source>
</evidence>
<dbReference type="AlphaFoldDB" id="A0A9E5A5S0"/>
<dbReference type="EMBL" id="JAPVES010000030">
    <property type="protein sequence ID" value="MCZ3373596.1"/>
    <property type="molecule type" value="Genomic_DNA"/>
</dbReference>
<protein>
    <submittedName>
        <fullName evidence="2">Uncharacterized protein</fullName>
    </submittedName>
</protein>
<dbReference type="Proteomes" id="UP001068021">
    <property type="component" value="Unassembled WGS sequence"/>
</dbReference>
<evidence type="ECO:0000313" key="3">
    <source>
        <dbReference type="Proteomes" id="UP001068021"/>
    </source>
</evidence>
<keyword evidence="3" id="KW-1185">Reference proteome</keyword>